<dbReference type="InterPro" id="IPR000326">
    <property type="entry name" value="PAP2/HPO"/>
</dbReference>
<dbReference type="InterPro" id="IPR036938">
    <property type="entry name" value="PAP2/HPO_sf"/>
</dbReference>
<dbReference type="Pfam" id="PF01569">
    <property type="entry name" value="PAP2"/>
    <property type="match status" value="1"/>
</dbReference>
<reference evidence="4" key="1">
    <citation type="submission" date="2011-03" db="EMBL/GenBank/DDBJ databases">
        <title>The genome sequence of Vavraia culicis strain floridensis.</title>
        <authorList>
            <consortium name="The Broad Institute Genome Sequencing Platform"/>
            <person name="Cuomo C."/>
            <person name="Becnel J."/>
            <person name="Sanscrainte N."/>
            <person name="Young S.K."/>
            <person name="Zeng Q."/>
            <person name="Gargeya S."/>
            <person name="Fitzgerald M."/>
            <person name="Haas B."/>
            <person name="Abouelleil A."/>
            <person name="Alvarado L."/>
            <person name="Arachchi H.M."/>
            <person name="Berlin A."/>
            <person name="Chapman S.B."/>
            <person name="Gearin G."/>
            <person name="Goldberg J."/>
            <person name="Griggs A."/>
            <person name="Gujja S."/>
            <person name="Hansen M."/>
            <person name="Heiman D."/>
            <person name="Howarth C."/>
            <person name="Larimer J."/>
            <person name="Lui A."/>
            <person name="MacDonald P.J.P."/>
            <person name="McCowen C."/>
            <person name="Montmayeur A."/>
            <person name="Murphy C."/>
            <person name="Neiman D."/>
            <person name="Pearson M."/>
            <person name="Priest M."/>
            <person name="Roberts A."/>
            <person name="Saif S."/>
            <person name="Shea T."/>
            <person name="Sisk P."/>
            <person name="Stolte C."/>
            <person name="Sykes S."/>
            <person name="Wortman J."/>
            <person name="Nusbaum C."/>
            <person name="Birren B."/>
        </authorList>
    </citation>
    <scope>NUCLEOTIDE SEQUENCE [LARGE SCALE GENOMIC DNA]</scope>
    <source>
        <strain evidence="4">floridensis</strain>
    </source>
</reference>
<accession>L2GSI5</accession>
<feature type="domain" description="Phosphatidic acid phosphatase type 2/haloperoxidase" evidence="2">
    <location>
        <begin position="36"/>
        <end position="137"/>
    </location>
</feature>
<keyword evidence="4" id="KW-1185">Reference proteome</keyword>
<dbReference type="OrthoDB" id="2189737at2759"/>
<sequence>MIVDAFFTYLPLVLCVYHLRGLTRRSVYHSNQIIRIVLCFAVSNILKLYFRVERPCDDNRGYIRGIIDGTIYVFTSNYAFPSTHSVFYTQYFMYNMSVLTFLIGLFGIFTRIFYNHHTPAQVFFGLCFALLMEISLLNRFKLRKKSVIESNWVRYKMKQNKDYSAKMLKTMNICAHNKL</sequence>
<proteinExistence type="predicted"/>
<dbReference type="AlphaFoldDB" id="L2GSI5"/>
<dbReference type="CDD" id="cd01610">
    <property type="entry name" value="PAP2_like"/>
    <property type="match status" value="1"/>
</dbReference>
<dbReference type="HOGENOM" id="CLU_1760073_0_0_1"/>
<dbReference type="Proteomes" id="UP000011081">
    <property type="component" value="Unassembled WGS sequence"/>
</dbReference>
<dbReference type="RefSeq" id="XP_008074870.1">
    <property type="nucleotide sequence ID" value="XM_008076679.1"/>
</dbReference>
<dbReference type="GeneID" id="19879726"/>
<evidence type="ECO:0000256" key="1">
    <source>
        <dbReference type="SAM" id="Phobius"/>
    </source>
</evidence>
<dbReference type="InParanoid" id="L2GSI5"/>
<dbReference type="SUPFAM" id="SSF48317">
    <property type="entry name" value="Acid phosphatase/Vanadium-dependent haloperoxidase"/>
    <property type="match status" value="1"/>
</dbReference>
<feature type="transmembrane region" description="Helical" evidence="1">
    <location>
        <begin position="120"/>
        <end position="137"/>
    </location>
</feature>
<keyword evidence="1" id="KW-0472">Membrane</keyword>
<dbReference type="OMA" id="STHSVFY"/>
<evidence type="ECO:0000313" key="3">
    <source>
        <dbReference type="EMBL" id="ELA46631.1"/>
    </source>
</evidence>
<keyword evidence="1" id="KW-0812">Transmembrane</keyword>
<feature type="transmembrane region" description="Helical" evidence="1">
    <location>
        <begin position="92"/>
        <end position="114"/>
    </location>
</feature>
<evidence type="ECO:0000313" key="4">
    <source>
        <dbReference type="Proteomes" id="UP000011081"/>
    </source>
</evidence>
<protein>
    <recommendedName>
        <fullName evidence="2">Phosphatidic acid phosphatase type 2/haloperoxidase domain-containing protein</fullName>
    </recommendedName>
</protein>
<evidence type="ECO:0000259" key="2">
    <source>
        <dbReference type="Pfam" id="PF01569"/>
    </source>
</evidence>
<keyword evidence="1" id="KW-1133">Transmembrane helix</keyword>
<dbReference type="EMBL" id="GL877437">
    <property type="protein sequence ID" value="ELA46631.1"/>
    <property type="molecule type" value="Genomic_DNA"/>
</dbReference>
<feature type="transmembrane region" description="Helical" evidence="1">
    <location>
        <begin position="6"/>
        <end position="22"/>
    </location>
</feature>
<name>L2GSI5_VAVCU</name>
<gene>
    <name evidence="3" type="ORF">VCUG_01857</name>
</gene>
<organism evidence="3 4">
    <name type="scientific">Vavraia culicis (isolate floridensis)</name>
    <name type="common">Microsporidian parasite</name>
    <dbReference type="NCBI Taxonomy" id="948595"/>
    <lineage>
        <taxon>Eukaryota</taxon>
        <taxon>Fungi</taxon>
        <taxon>Fungi incertae sedis</taxon>
        <taxon>Microsporidia</taxon>
        <taxon>Pleistophoridae</taxon>
        <taxon>Vavraia</taxon>
    </lineage>
</organism>
<dbReference type="VEuPathDB" id="MicrosporidiaDB:VCUG_01857"/>